<dbReference type="InterPro" id="IPR015422">
    <property type="entry name" value="PyrdxlP-dep_Trfase_small"/>
</dbReference>
<feature type="modified residue" description="N6-(pyridoxal phosphate)lysine" evidence="5">
    <location>
        <position position="257"/>
    </location>
</feature>
<evidence type="ECO:0000313" key="7">
    <source>
        <dbReference type="Proteomes" id="UP000827889"/>
    </source>
</evidence>
<evidence type="ECO:0000256" key="1">
    <source>
        <dbReference type="ARBA" id="ARBA00001933"/>
    </source>
</evidence>
<dbReference type="InterPro" id="IPR005958">
    <property type="entry name" value="TyrNic_aminoTrfase"/>
</dbReference>
<keyword evidence="7" id="KW-1185">Reference proteome</keyword>
<dbReference type="RefSeq" id="XP_030546365.2">
    <property type="nucleotide sequence ID" value="XM_030690505.2"/>
</dbReference>
<dbReference type="NCBIfam" id="TIGR01265">
    <property type="entry name" value="tyr_nico_aTase"/>
    <property type="match status" value="1"/>
</dbReference>
<dbReference type="AlphaFoldDB" id="A0A8B8QH16"/>
<feature type="domain" description="Aminotransferase class I/classII large" evidence="6">
    <location>
        <begin position="49"/>
        <end position="412"/>
    </location>
</feature>
<dbReference type="InterPro" id="IPR015424">
    <property type="entry name" value="PyrdxlP-dep_Trfase"/>
</dbReference>
<evidence type="ECO:0000313" key="8">
    <source>
        <dbReference type="RefSeq" id="XP_030546365.2"/>
    </source>
</evidence>
<evidence type="ECO:0000256" key="5">
    <source>
        <dbReference type="PIRSR" id="PIRSR000517-1"/>
    </source>
</evidence>
<evidence type="ECO:0000256" key="3">
    <source>
        <dbReference type="ARBA" id="ARBA00022898"/>
    </source>
</evidence>
<dbReference type="PIRSF" id="PIRSF000517">
    <property type="entry name" value="Tyr_transaminase"/>
    <property type="match status" value="1"/>
</dbReference>
<proteinExistence type="inferred from homology"/>
<evidence type="ECO:0000256" key="2">
    <source>
        <dbReference type="ARBA" id="ARBA00007441"/>
    </source>
</evidence>
<comment type="similarity">
    <text evidence="2 4">Belongs to the class-I pyridoxal-phosphate-dependent aminotransferase family.</text>
</comment>
<gene>
    <name evidence="8" type="primary">LOC115752360</name>
</gene>
<comment type="cofactor">
    <cofactor evidence="1 4 5">
        <name>pyridoxal 5'-phosphate</name>
        <dbReference type="ChEBI" id="CHEBI:597326"/>
    </cofactor>
</comment>
<evidence type="ECO:0000259" key="6">
    <source>
        <dbReference type="Pfam" id="PF00155"/>
    </source>
</evidence>
<dbReference type="Gene3D" id="3.90.1150.10">
    <property type="entry name" value="Aspartate Aminotransferase, domain 1"/>
    <property type="match status" value="1"/>
</dbReference>
<dbReference type="InterPro" id="IPR015421">
    <property type="entry name" value="PyrdxlP-dep_Trfase_major"/>
</dbReference>
<dbReference type="GO" id="GO:0006572">
    <property type="term" value="P:L-tyrosine catabolic process"/>
    <property type="evidence" value="ECO:0007669"/>
    <property type="project" value="TreeGrafter"/>
</dbReference>
<keyword evidence="3 4" id="KW-0663">Pyridoxal phosphate</keyword>
<dbReference type="PANTHER" id="PTHR45744">
    <property type="entry name" value="TYROSINE AMINOTRANSFERASE"/>
    <property type="match status" value="1"/>
</dbReference>
<dbReference type="Gene3D" id="3.40.640.10">
    <property type="entry name" value="Type I PLP-dependent aspartate aminotransferase-like (Major domain)"/>
    <property type="match status" value="1"/>
</dbReference>
<accession>A0A8B8QH16</accession>
<dbReference type="KEGG" id="rarg:115752360"/>
<organism evidence="7 8">
    <name type="scientific">Rhodamnia argentea</name>
    <dbReference type="NCBI Taxonomy" id="178133"/>
    <lineage>
        <taxon>Eukaryota</taxon>
        <taxon>Viridiplantae</taxon>
        <taxon>Streptophyta</taxon>
        <taxon>Embryophyta</taxon>
        <taxon>Tracheophyta</taxon>
        <taxon>Spermatophyta</taxon>
        <taxon>Magnoliopsida</taxon>
        <taxon>eudicotyledons</taxon>
        <taxon>Gunneridae</taxon>
        <taxon>Pentapetalae</taxon>
        <taxon>rosids</taxon>
        <taxon>malvids</taxon>
        <taxon>Myrtales</taxon>
        <taxon>Myrtaceae</taxon>
        <taxon>Myrtoideae</taxon>
        <taxon>Myrteae</taxon>
        <taxon>Australasian group</taxon>
        <taxon>Rhodamnia</taxon>
    </lineage>
</organism>
<dbReference type="Proteomes" id="UP000827889">
    <property type="component" value="Chromosome 10"/>
</dbReference>
<dbReference type="OrthoDB" id="7042322at2759"/>
<evidence type="ECO:0000256" key="4">
    <source>
        <dbReference type="PIRNR" id="PIRNR000517"/>
    </source>
</evidence>
<protein>
    <submittedName>
        <fullName evidence="8">Nicotianamine aminotransferase 1-like</fullName>
    </submittedName>
</protein>
<dbReference type="Pfam" id="PF00155">
    <property type="entry name" value="Aminotran_1_2"/>
    <property type="match status" value="1"/>
</dbReference>
<name>A0A8B8QH16_9MYRT</name>
<dbReference type="InterPro" id="IPR004839">
    <property type="entry name" value="Aminotransferase_I/II_large"/>
</dbReference>
<sequence length="423" mass="46579">MTVLPMWNEAGAKWTFQGNGRLITASAITVRGILNHVMENLDEEDGRAVIPLGQGDPSTFPCFRTALVAEDAVVDAVRSAEFNCYAPTVGILPARRAIADHLSRDLPYKLSPDDVYLTIGGTQAIEVVVTALARPGANILLPRPGYPCYVARAALCGLEVRYFDLLPDKGWEVDLERVEDLADANTVAMVMINPGNPCGTVFSYQHLKEIAETARKLGIMVIADEVYDHLAFRDTPFVPMGVFASITPVLTVGSLSKRWIVPGWRLGWVATNDPNGFLKDTGVVESIVGFLNVSPDPATFVQAAIPRILERTGKEFFSKVLCMLREASDICYDKIREMPCLVCPKKPEGSMFAMVKLDSSLLEDIEDDLDFCVKLAREESVVVLPGIALGMKNWLRITFAVEPSSLQDGLERMKAFCQRHVKK</sequence>
<dbReference type="PANTHER" id="PTHR45744:SF11">
    <property type="entry name" value="TYROSINE AMINOTRANSFERASE"/>
    <property type="match status" value="1"/>
</dbReference>
<dbReference type="CDD" id="cd00609">
    <property type="entry name" value="AAT_like"/>
    <property type="match status" value="1"/>
</dbReference>
<reference evidence="8" key="1">
    <citation type="submission" date="2025-08" db="UniProtKB">
        <authorList>
            <consortium name="RefSeq"/>
        </authorList>
    </citation>
    <scope>IDENTIFICATION</scope>
    <source>
        <tissue evidence="8">Leaf</tissue>
    </source>
</reference>
<dbReference type="GO" id="GO:0030170">
    <property type="term" value="F:pyridoxal phosphate binding"/>
    <property type="evidence" value="ECO:0007669"/>
    <property type="project" value="InterPro"/>
</dbReference>
<dbReference type="GeneID" id="115752360"/>
<dbReference type="GO" id="GO:0004838">
    <property type="term" value="F:L-tyrosine-2-oxoglutarate transaminase activity"/>
    <property type="evidence" value="ECO:0007669"/>
    <property type="project" value="TreeGrafter"/>
</dbReference>
<dbReference type="SUPFAM" id="SSF53383">
    <property type="entry name" value="PLP-dependent transferases"/>
    <property type="match status" value="1"/>
</dbReference>